<proteinExistence type="predicted"/>
<feature type="compositionally biased region" description="Basic and acidic residues" evidence="1">
    <location>
        <begin position="147"/>
        <end position="156"/>
    </location>
</feature>
<evidence type="ECO:0000256" key="1">
    <source>
        <dbReference type="SAM" id="MobiDB-lite"/>
    </source>
</evidence>
<feature type="compositionally biased region" description="Low complexity" evidence="1">
    <location>
        <begin position="136"/>
        <end position="146"/>
    </location>
</feature>
<accession>A0A6C0EHE5</accession>
<name>A0A6C0EHE5_9ZZZZ</name>
<sequence length="397" mass="47263">MILKEKRRRKKKESNAVTLDTDISNKFNHFKDEKFNYDKNMEHLLKIKREYETLNIIPLKDLGESKLEYKLNLNETIISLEEKLNNIKNNTNINSFLLKNNHLLYNYYDDDNNQNNKHIKSNSILNFFVKPTTNLDSNNSNSSVNESGKDSDNPNEKKYNKLNLLNKYFNKVNPVSLDTTIYEICEQCNVEKIYYENEALLICGNCGVQKNIIIDIDRPSFKDTPKEISYFAYKRINHFNEWLAQLQAKESTDIPQEIYDLIKIELKKETYINIKTLKVPKVRTILKKLGLNKYYEHVPHIINRLNGINPPILDNEVEIKLRMMFTEIQTPWIKHCPNKRSNFLSYSYVLYKCLQLLEMDYFLKNFNLLKSREKLAEQDQLWKVICKDVKWEFIKTI</sequence>
<dbReference type="InterPro" id="IPR007031">
    <property type="entry name" value="Poxvirus_VLTF3"/>
</dbReference>
<dbReference type="AlphaFoldDB" id="A0A6C0EHE5"/>
<reference evidence="2" key="1">
    <citation type="journal article" date="2020" name="Nature">
        <title>Giant virus diversity and host interactions through global metagenomics.</title>
        <authorList>
            <person name="Schulz F."/>
            <person name="Roux S."/>
            <person name="Paez-Espino D."/>
            <person name="Jungbluth S."/>
            <person name="Walsh D.A."/>
            <person name="Denef V.J."/>
            <person name="McMahon K.D."/>
            <person name="Konstantinidis K.T."/>
            <person name="Eloe-Fadrosh E.A."/>
            <person name="Kyrpides N.C."/>
            <person name="Woyke T."/>
        </authorList>
    </citation>
    <scope>NUCLEOTIDE SEQUENCE</scope>
    <source>
        <strain evidence="2">GVMAG-M-3300001351-8</strain>
    </source>
</reference>
<dbReference type="EMBL" id="MN738863">
    <property type="protein sequence ID" value="QHT28594.1"/>
    <property type="molecule type" value="Genomic_DNA"/>
</dbReference>
<evidence type="ECO:0000313" key="2">
    <source>
        <dbReference type="EMBL" id="QHT28594.1"/>
    </source>
</evidence>
<protein>
    <submittedName>
        <fullName evidence="2">Uncharacterized protein</fullName>
    </submittedName>
</protein>
<organism evidence="2">
    <name type="scientific">viral metagenome</name>
    <dbReference type="NCBI Taxonomy" id="1070528"/>
    <lineage>
        <taxon>unclassified sequences</taxon>
        <taxon>metagenomes</taxon>
        <taxon>organismal metagenomes</taxon>
    </lineage>
</organism>
<feature type="region of interest" description="Disordered" evidence="1">
    <location>
        <begin position="136"/>
        <end position="156"/>
    </location>
</feature>
<dbReference type="GO" id="GO:0046782">
    <property type="term" value="P:regulation of viral transcription"/>
    <property type="evidence" value="ECO:0007669"/>
    <property type="project" value="InterPro"/>
</dbReference>
<dbReference type="Pfam" id="PF04947">
    <property type="entry name" value="Pox_VLTF3"/>
    <property type="match status" value="1"/>
</dbReference>